<dbReference type="InterPro" id="IPR036390">
    <property type="entry name" value="WH_DNA-bd_sf"/>
</dbReference>
<keyword evidence="2" id="KW-0238">DNA-binding</keyword>
<proteinExistence type="predicted"/>
<organism evidence="5 6">
    <name type="scientific">Leucobacter luti</name>
    <dbReference type="NCBI Taxonomy" id="340320"/>
    <lineage>
        <taxon>Bacteria</taxon>
        <taxon>Bacillati</taxon>
        <taxon>Actinomycetota</taxon>
        <taxon>Actinomycetes</taxon>
        <taxon>Micrococcales</taxon>
        <taxon>Microbacteriaceae</taxon>
        <taxon>Leucobacter</taxon>
    </lineage>
</organism>
<dbReference type="PRINTS" id="PR00033">
    <property type="entry name" value="HTHASNC"/>
</dbReference>
<dbReference type="GO" id="GO:0005829">
    <property type="term" value="C:cytosol"/>
    <property type="evidence" value="ECO:0007669"/>
    <property type="project" value="TreeGrafter"/>
</dbReference>
<evidence type="ECO:0000259" key="4">
    <source>
        <dbReference type="PROSITE" id="PS50956"/>
    </source>
</evidence>
<evidence type="ECO:0000313" key="6">
    <source>
        <dbReference type="Proteomes" id="UP000291832"/>
    </source>
</evidence>
<keyword evidence="1" id="KW-0805">Transcription regulation</keyword>
<reference evidence="5 6" key="1">
    <citation type="journal article" date="2015" name="Stand. Genomic Sci.">
        <title>Genomic Encyclopedia of Bacterial and Archaeal Type Strains, Phase III: the genomes of soil and plant-associated and newly described type strains.</title>
        <authorList>
            <person name="Whitman W.B."/>
            <person name="Woyke T."/>
            <person name="Klenk H.P."/>
            <person name="Zhou Y."/>
            <person name="Lilburn T.G."/>
            <person name="Beck B.J."/>
            <person name="De Vos P."/>
            <person name="Vandamme P."/>
            <person name="Eisen J.A."/>
            <person name="Garrity G."/>
            <person name="Hugenholtz P."/>
            <person name="Kyrpides N.C."/>
        </authorList>
    </citation>
    <scope>NUCLEOTIDE SEQUENCE [LARGE SCALE GENOMIC DNA]</scope>
    <source>
        <strain evidence="5 6">RF6</strain>
    </source>
</reference>
<evidence type="ECO:0000256" key="3">
    <source>
        <dbReference type="ARBA" id="ARBA00023163"/>
    </source>
</evidence>
<name>A0A4Q7TPN8_9MICO</name>
<dbReference type="Pfam" id="PF13404">
    <property type="entry name" value="HTH_AsnC-type"/>
    <property type="match status" value="2"/>
</dbReference>
<dbReference type="InterPro" id="IPR019888">
    <property type="entry name" value="Tscrpt_reg_AsnC-like"/>
</dbReference>
<feature type="domain" description="HTH asnC-type" evidence="4">
    <location>
        <begin position="181"/>
        <end position="241"/>
    </location>
</feature>
<protein>
    <submittedName>
        <fullName evidence="5">AsnC family transcriptional regulator</fullName>
    </submittedName>
</protein>
<dbReference type="Gene3D" id="1.10.10.10">
    <property type="entry name" value="Winged helix-like DNA-binding domain superfamily/Winged helix DNA-binding domain"/>
    <property type="match status" value="2"/>
</dbReference>
<evidence type="ECO:0000256" key="1">
    <source>
        <dbReference type="ARBA" id="ARBA00023015"/>
    </source>
</evidence>
<dbReference type="EMBL" id="SHKI01000006">
    <property type="protein sequence ID" value="RZT62751.1"/>
    <property type="molecule type" value="Genomic_DNA"/>
</dbReference>
<dbReference type="GO" id="GO:0043565">
    <property type="term" value="F:sequence-specific DNA binding"/>
    <property type="evidence" value="ECO:0007669"/>
    <property type="project" value="InterPro"/>
</dbReference>
<dbReference type="InterPro" id="IPR000485">
    <property type="entry name" value="AsnC-type_HTH_dom"/>
</dbReference>
<dbReference type="Proteomes" id="UP000291832">
    <property type="component" value="Unassembled WGS sequence"/>
</dbReference>
<evidence type="ECO:0000256" key="2">
    <source>
        <dbReference type="ARBA" id="ARBA00023125"/>
    </source>
</evidence>
<keyword evidence="3" id="KW-0804">Transcription</keyword>
<sequence>MHQPLDEADREICAALLRNGRASWREIARVTGMQERTIARRGARLLEQGLVQVRGLSQPLLQERGISSFARIECAPKDLNRVATWFAGRPETLWVASLATESAVISECYLRDDSRAAFIEGELAQQPITNYSFSYLGRYRRTVRGWQPNILSTEQLDQLGENETRALLASLDERAAITPLPDETDREIVRLLRADGRLSIDAIAANVGVAKPTARRRIAQLQQADYLSIRAVIDPALLGFPLEASLTVEAPVARLDEIAALVADDWRTRWAAEVPGLGQVQALLTLESHVELHETLRRLDARLGDTATRITASPILSHFKRSDVLVSHGTPRPEEAAAG</sequence>
<dbReference type="CDD" id="cd00090">
    <property type="entry name" value="HTH_ARSR"/>
    <property type="match status" value="1"/>
</dbReference>
<dbReference type="AlphaFoldDB" id="A0A4Q7TPN8"/>
<accession>A0A4Q7TPN8</accession>
<dbReference type="GO" id="GO:0043200">
    <property type="term" value="P:response to amino acid"/>
    <property type="evidence" value="ECO:0007669"/>
    <property type="project" value="TreeGrafter"/>
</dbReference>
<keyword evidence="6" id="KW-1185">Reference proteome</keyword>
<dbReference type="SMART" id="SM00344">
    <property type="entry name" value="HTH_ASNC"/>
    <property type="match status" value="2"/>
</dbReference>
<dbReference type="PANTHER" id="PTHR30154:SF34">
    <property type="entry name" value="TRANSCRIPTIONAL REGULATOR AZLB"/>
    <property type="match status" value="1"/>
</dbReference>
<comment type="caution">
    <text evidence="5">The sequence shown here is derived from an EMBL/GenBank/DDBJ whole genome shotgun (WGS) entry which is preliminary data.</text>
</comment>
<evidence type="ECO:0000313" key="5">
    <source>
        <dbReference type="EMBL" id="RZT62751.1"/>
    </source>
</evidence>
<dbReference type="SUPFAM" id="SSF46785">
    <property type="entry name" value="Winged helix' DNA-binding domain"/>
    <property type="match status" value="2"/>
</dbReference>
<dbReference type="OrthoDB" id="4050641at2"/>
<dbReference type="PROSITE" id="PS50956">
    <property type="entry name" value="HTH_ASNC_2"/>
    <property type="match status" value="1"/>
</dbReference>
<dbReference type="InterPro" id="IPR011991">
    <property type="entry name" value="ArsR-like_HTH"/>
</dbReference>
<dbReference type="InterPro" id="IPR036388">
    <property type="entry name" value="WH-like_DNA-bd_sf"/>
</dbReference>
<dbReference type="RefSeq" id="WP_130454626.1">
    <property type="nucleotide sequence ID" value="NZ_QYAG01000002.1"/>
</dbReference>
<dbReference type="PANTHER" id="PTHR30154">
    <property type="entry name" value="LEUCINE-RESPONSIVE REGULATORY PROTEIN"/>
    <property type="match status" value="1"/>
</dbReference>
<gene>
    <name evidence="5" type="ORF">EV139_2453</name>
</gene>